<dbReference type="Gene3D" id="3.30.360.10">
    <property type="entry name" value="Dihydrodipicolinate Reductase, domain 2"/>
    <property type="match status" value="1"/>
</dbReference>
<dbReference type="SUPFAM" id="SSF51735">
    <property type="entry name" value="NAD(P)-binding Rossmann-fold domains"/>
    <property type="match status" value="1"/>
</dbReference>
<gene>
    <name evidence="4" type="ORF">QWY31_02205</name>
</gene>
<protein>
    <submittedName>
        <fullName evidence="4">Saccharopine dehydrogenase C-terminal domain-containing protein</fullName>
    </submittedName>
</protein>
<dbReference type="Gene3D" id="1.10.1870.10">
    <property type="entry name" value="Domain 3, Saccharopine reductase"/>
    <property type="match status" value="1"/>
</dbReference>
<comment type="caution">
    <text evidence="4">The sequence shown here is derived from an EMBL/GenBank/DDBJ whole genome shotgun (WGS) entry which is preliminary data.</text>
</comment>
<dbReference type="PANTHER" id="PTHR11133:SF22">
    <property type="entry name" value="ALPHA-AMINOADIPIC SEMIALDEHYDE SYNTHASE, MITOCHONDRIAL"/>
    <property type="match status" value="1"/>
</dbReference>
<dbReference type="EMBL" id="JAUHJS010000001">
    <property type="protein sequence ID" value="MDN4164293.1"/>
    <property type="molecule type" value="Genomic_DNA"/>
</dbReference>
<evidence type="ECO:0000259" key="3">
    <source>
        <dbReference type="Pfam" id="PF16653"/>
    </source>
</evidence>
<dbReference type="Pfam" id="PF03435">
    <property type="entry name" value="Sacchrp_dh_NADP"/>
    <property type="match status" value="1"/>
</dbReference>
<dbReference type="InterPro" id="IPR051168">
    <property type="entry name" value="AASS"/>
</dbReference>
<name>A0ABT8F1H1_9BACT</name>
<dbReference type="Gene3D" id="3.40.50.720">
    <property type="entry name" value="NAD(P)-binding Rossmann-like Domain"/>
    <property type="match status" value="1"/>
</dbReference>
<evidence type="ECO:0000313" key="5">
    <source>
        <dbReference type="Proteomes" id="UP001168552"/>
    </source>
</evidence>
<dbReference type="Proteomes" id="UP001168552">
    <property type="component" value="Unassembled WGS sequence"/>
</dbReference>
<feature type="domain" description="Saccharopine dehydrogenase-like C-terminal" evidence="3">
    <location>
        <begin position="126"/>
        <end position="435"/>
    </location>
</feature>
<evidence type="ECO:0000313" key="4">
    <source>
        <dbReference type="EMBL" id="MDN4164293.1"/>
    </source>
</evidence>
<sequence length="444" mass="49958">MSRILLLGAGRSASSLIHYLLQHAEANQWQVIVADASKETAEQKINNHPQAKAIALDASDEEQLVIAISRADVVISMLPATMHPEVGMICLNHGKHLFTASYVSPAMRELDEAARKKGLLFMNECGLDPGIDHITAMEIIDEIRGKGGEITMFKSFAGGLVAPEYDTNPWQYKFTWNPRNVVLAGQGTAKFIRNNQYKYIPYHQLFKRLEPVNVEGFGAFEAYPNRDSLSYRAPYGLENIPTILRGTLRRPGYSEAWNVFVQLGLTDDSFKIENSEEMTYRQFLNSFLAYSPTDMLEEKLCNYVGITRDSDIYKKIAWLGLFEERKIGLKNASPAQILQQILEEKWALADGDKDMIVMQHQFEYVLKGEKRSRISSMVCLGDDTLHTGMSKTVGWPLGIAVKLLLQGKVKARGVQLPITQEFYAPIITELKSLGISFIEDDRAI</sequence>
<evidence type="ECO:0000256" key="1">
    <source>
        <dbReference type="ARBA" id="ARBA00023002"/>
    </source>
</evidence>
<evidence type="ECO:0000259" key="2">
    <source>
        <dbReference type="Pfam" id="PF03435"/>
    </source>
</evidence>
<dbReference type="InterPro" id="IPR032095">
    <property type="entry name" value="Sacchrp_dh-like_C"/>
</dbReference>
<dbReference type="PANTHER" id="PTHR11133">
    <property type="entry name" value="SACCHAROPINE DEHYDROGENASE"/>
    <property type="match status" value="1"/>
</dbReference>
<proteinExistence type="predicted"/>
<accession>A0ABT8F1H1</accession>
<keyword evidence="5" id="KW-1185">Reference proteome</keyword>
<dbReference type="Pfam" id="PF16653">
    <property type="entry name" value="Sacchrp_dh_C"/>
    <property type="match status" value="1"/>
</dbReference>
<organism evidence="4 5">
    <name type="scientific">Shiella aurantiaca</name>
    <dbReference type="NCBI Taxonomy" id="3058365"/>
    <lineage>
        <taxon>Bacteria</taxon>
        <taxon>Pseudomonadati</taxon>
        <taxon>Bacteroidota</taxon>
        <taxon>Cytophagia</taxon>
        <taxon>Cytophagales</taxon>
        <taxon>Shiellaceae</taxon>
        <taxon>Shiella</taxon>
    </lineage>
</organism>
<reference evidence="4" key="1">
    <citation type="submission" date="2023-06" db="EMBL/GenBank/DDBJ databases">
        <title>Cytophagales bacterium Strain LB-30, isolated from soil.</title>
        <authorList>
            <person name="Liu B."/>
        </authorList>
    </citation>
    <scope>NUCLEOTIDE SEQUENCE</scope>
    <source>
        <strain evidence="4">LB-30</strain>
    </source>
</reference>
<feature type="domain" description="Saccharopine dehydrogenase NADP binding" evidence="2">
    <location>
        <begin position="4"/>
        <end position="121"/>
    </location>
</feature>
<keyword evidence="1" id="KW-0560">Oxidoreductase</keyword>
<dbReference type="InterPro" id="IPR036291">
    <property type="entry name" value="NAD(P)-bd_dom_sf"/>
</dbReference>
<dbReference type="RefSeq" id="WP_320002819.1">
    <property type="nucleotide sequence ID" value="NZ_JAUHJS010000001.1"/>
</dbReference>
<dbReference type="InterPro" id="IPR005097">
    <property type="entry name" value="Sacchrp_dh_NADP-bd"/>
</dbReference>
<dbReference type="SUPFAM" id="SSF55347">
    <property type="entry name" value="Glyceraldehyde-3-phosphate dehydrogenase-like, C-terminal domain"/>
    <property type="match status" value="1"/>
</dbReference>